<protein>
    <submittedName>
        <fullName evidence="2">Uncharacterized protein</fullName>
    </submittedName>
</protein>
<feature type="region of interest" description="Disordered" evidence="1">
    <location>
        <begin position="1"/>
        <end position="23"/>
    </location>
</feature>
<keyword evidence="3" id="KW-1185">Reference proteome</keyword>
<comment type="caution">
    <text evidence="2">The sequence shown here is derived from an EMBL/GenBank/DDBJ whole genome shotgun (WGS) entry which is preliminary data.</text>
</comment>
<dbReference type="AlphaFoldDB" id="A0AAD6WYF4"/>
<evidence type="ECO:0000256" key="1">
    <source>
        <dbReference type="SAM" id="MobiDB-lite"/>
    </source>
</evidence>
<feature type="region of interest" description="Disordered" evidence="1">
    <location>
        <begin position="91"/>
        <end position="114"/>
    </location>
</feature>
<dbReference type="Proteomes" id="UP001218188">
    <property type="component" value="Unassembled WGS sequence"/>
</dbReference>
<evidence type="ECO:0000313" key="3">
    <source>
        <dbReference type="Proteomes" id="UP001218188"/>
    </source>
</evidence>
<proteinExistence type="predicted"/>
<gene>
    <name evidence="2" type="ORF">C8F04DRAFT_1109048</name>
</gene>
<organism evidence="2 3">
    <name type="scientific">Mycena alexandri</name>
    <dbReference type="NCBI Taxonomy" id="1745969"/>
    <lineage>
        <taxon>Eukaryota</taxon>
        <taxon>Fungi</taxon>
        <taxon>Dikarya</taxon>
        <taxon>Basidiomycota</taxon>
        <taxon>Agaricomycotina</taxon>
        <taxon>Agaricomycetes</taxon>
        <taxon>Agaricomycetidae</taxon>
        <taxon>Agaricales</taxon>
        <taxon>Marasmiineae</taxon>
        <taxon>Mycenaceae</taxon>
        <taxon>Mycena</taxon>
    </lineage>
</organism>
<dbReference type="EMBL" id="JARJCM010000077">
    <property type="protein sequence ID" value="KAJ7032048.1"/>
    <property type="molecule type" value="Genomic_DNA"/>
</dbReference>
<name>A0AAD6WYF4_9AGAR</name>
<evidence type="ECO:0000313" key="2">
    <source>
        <dbReference type="EMBL" id="KAJ7032048.1"/>
    </source>
</evidence>
<accession>A0AAD6WYF4</accession>
<reference evidence="2" key="1">
    <citation type="submission" date="2023-03" db="EMBL/GenBank/DDBJ databases">
        <title>Massive genome expansion in bonnet fungi (Mycena s.s.) driven by repeated elements and novel gene families across ecological guilds.</title>
        <authorList>
            <consortium name="Lawrence Berkeley National Laboratory"/>
            <person name="Harder C.B."/>
            <person name="Miyauchi S."/>
            <person name="Viragh M."/>
            <person name="Kuo A."/>
            <person name="Thoen E."/>
            <person name="Andreopoulos B."/>
            <person name="Lu D."/>
            <person name="Skrede I."/>
            <person name="Drula E."/>
            <person name="Henrissat B."/>
            <person name="Morin E."/>
            <person name="Kohler A."/>
            <person name="Barry K."/>
            <person name="LaButti K."/>
            <person name="Morin E."/>
            <person name="Salamov A."/>
            <person name="Lipzen A."/>
            <person name="Mereny Z."/>
            <person name="Hegedus B."/>
            <person name="Baldrian P."/>
            <person name="Stursova M."/>
            <person name="Weitz H."/>
            <person name="Taylor A."/>
            <person name="Grigoriev I.V."/>
            <person name="Nagy L.G."/>
            <person name="Martin F."/>
            <person name="Kauserud H."/>
        </authorList>
    </citation>
    <scope>NUCLEOTIDE SEQUENCE</scope>
    <source>
        <strain evidence="2">CBHHK200</strain>
    </source>
</reference>
<sequence>MPVGNPRTEKLKPTTRSFEAPHPLQTPPALLLSLLLLAIERKCPERLFFGPTSAPNSSPSSSPPHPLQIRPALLLILLLLLLAIERKRPERLPCRPPRTRTTQSKPSARTRARRGGYHRVRTALHTLRRRQHRRRLTVALLLLQERILLRKVSNGRRRGGDG</sequence>